<dbReference type="CDD" id="cd07377">
    <property type="entry name" value="WHTH_GntR"/>
    <property type="match status" value="1"/>
</dbReference>
<evidence type="ECO:0000256" key="3">
    <source>
        <dbReference type="ARBA" id="ARBA00023163"/>
    </source>
</evidence>
<feature type="coiled-coil region" evidence="4">
    <location>
        <begin position="117"/>
        <end position="144"/>
    </location>
</feature>
<dbReference type="InterPro" id="IPR011711">
    <property type="entry name" value="GntR_C"/>
</dbReference>
<evidence type="ECO:0000259" key="5">
    <source>
        <dbReference type="PROSITE" id="PS50949"/>
    </source>
</evidence>
<gene>
    <name evidence="6" type="ORF">R4Z09_28845</name>
</gene>
<protein>
    <submittedName>
        <fullName evidence="6">FadR/GntR family transcriptional regulator</fullName>
    </submittedName>
</protein>
<keyword evidence="7" id="KW-1185">Reference proteome</keyword>
<dbReference type="Proteomes" id="UP001357223">
    <property type="component" value="Chromosome"/>
</dbReference>
<dbReference type="InterPro" id="IPR036388">
    <property type="entry name" value="WH-like_DNA-bd_sf"/>
</dbReference>
<dbReference type="InterPro" id="IPR008920">
    <property type="entry name" value="TF_FadR/GntR_C"/>
</dbReference>
<keyword evidence="2" id="KW-0238">DNA-binding</keyword>
<dbReference type="PANTHER" id="PTHR43537">
    <property type="entry name" value="TRANSCRIPTIONAL REGULATOR, GNTR FAMILY"/>
    <property type="match status" value="1"/>
</dbReference>
<reference evidence="6 7" key="1">
    <citation type="submission" date="2023-10" db="EMBL/GenBank/DDBJ databases">
        <title>Niallia locisalis sp.nov. isolated from a salt pond sample.</title>
        <authorList>
            <person name="Li X.-J."/>
            <person name="Dong L."/>
        </authorList>
    </citation>
    <scope>NUCLEOTIDE SEQUENCE [LARGE SCALE GENOMIC DNA]</scope>
    <source>
        <strain evidence="6 7">DSM 29761</strain>
    </source>
</reference>
<dbReference type="SUPFAM" id="SSF48008">
    <property type="entry name" value="GntR ligand-binding domain-like"/>
    <property type="match status" value="1"/>
</dbReference>
<dbReference type="Gene3D" id="1.10.10.10">
    <property type="entry name" value="Winged helix-like DNA-binding domain superfamily/Winged helix DNA-binding domain"/>
    <property type="match status" value="1"/>
</dbReference>
<keyword evidence="4" id="KW-0175">Coiled coil</keyword>
<dbReference type="InterPro" id="IPR000524">
    <property type="entry name" value="Tscrpt_reg_HTH_GntR"/>
</dbReference>
<dbReference type="PROSITE" id="PS50949">
    <property type="entry name" value="HTH_GNTR"/>
    <property type="match status" value="1"/>
</dbReference>
<name>A0ABZ2CDF2_9BACI</name>
<dbReference type="InterPro" id="IPR036390">
    <property type="entry name" value="WH_DNA-bd_sf"/>
</dbReference>
<dbReference type="Gene3D" id="1.20.120.530">
    <property type="entry name" value="GntR ligand-binding domain-like"/>
    <property type="match status" value="1"/>
</dbReference>
<evidence type="ECO:0000313" key="7">
    <source>
        <dbReference type="Proteomes" id="UP001357223"/>
    </source>
</evidence>
<evidence type="ECO:0000256" key="4">
    <source>
        <dbReference type="SAM" id="Coils"/>
    </source>
</evidence>
<evidence type="ECO:0000313" key="6">
    <source>
        <dbReference type="EMBL" id="WVX81166.1"/>
    </source>
</evidence>
<keyword evidence="3" id="KW-0804">Transcription</keyword>
<evidence type="ECO:0000256" key="1">
    <source>
        <dbReference type="ARBA" id="ARBA00023015"/>
    </source>
</evidence>
<dbReference type="RefSeq" id="WP_338450096.1">
    <property type="nucleotide sequence ID" value="NZ_CP137640.1"/>
</dbReference>
<dbReference type="Pfam" id="PF00392">
    <property type="entry name" value="GntR"/>
    <property type="match status" value="1"/>
</dbReference>
<keyword evidence="1" id="KW-0805">Transcription regulation</keyword>
<dbReference type="PANTHER" id="PTHR43537:SF5">
    <property type="entry name" value="UXU OPERON TRANSCRIPTIONAL REGULATOR"/>
    <property type="match status" value="1"/>
</dbReference>
<dbReference type="SMART" id="SM00895">
    <property type="entry name" value="FCD"/>
    <property type="match status" value="1"/>
</dbReference>
<feature type="domain" description="HTH gntR-type" evidence="5">
    <location>
        <begin position="9"/>
        <end position="77"/>
    </location>
</feature>
<dbReference type="PRINTS" id="PR00035">
    <property type="entry name" value="HTHGNTR"/>
</dbReference>
<proteinExistence type="predicted"/>
<dbReference type="SMART" id="SM00345">
    <property type="entry name" value="HTH_GNTR"/>
    <property type="match status" value="1"/>
</dbReference>
<organism evidence="6 7">
    <name type="scientific">Niallia oryzisoli</name>
    <dbReference type="NCBI Taxonomy" id="1737571"/>
    <lineage>
        <taxon>Bacteria</taxon>
        <taxon>Bacillati</taxon>
        <taxon>Bacillota</taxon>
        <taxon>Bacilli</taxon>
        <taxon>Bacillales</taxon>
        <taxon>Bacillaceae</taxon>
        <taxon>Niallia</taxon>
    </lineage>
</organism>
<dbReference type="SUPFAM" id="SSF46785">
    <property type="entry name" value="Winged helix' DNA-binding domain"/>
    <property type="match status" value="1"/>
</dbReference>
<dbReference type="Pfam" id="PF07729">
    <property type="entry name" value="FCD"/>
    <property type="match status" value="1"/>
</dbReference>
<evidence type="ECO:0000256" key="2">
    <source>
        <dbReference type="ARBA" id="ARBA00023125"/>
    </source>
</evidence>
<sequence>MKPTKINRQKIYEIIAEQIKDQILSGALKPGERLPTGKELCEMYQVGRSTVREALSALEIMGLIETRQGEGSTVKKFNPEDVGLPDFQQILISEETIIELMEARKSLELSNARLAAQKRTEEDLKKLEDNLKTMELNITNKKESKRIDMLFHQIVAQSTQNTIMARLLETISDSMDKAMEEIRRITFDNPVLTKKILEEHRQIYHAIVEQNPLLAQQKMAEHLDHFEGAMKNYYQSK</sequence>
<dbReference type="EMBL" id="CP137640">
    <property type="protein sequence ID" value="WVX81166.1"/>
    <property type="molecule type" value="Genomic_DNA"/>
</dbReference>
<accession>A0ABZ2CDF2</accession>